<dbReference type="AlphaFoldDB" id="A0A8J2KJG1"/>
<dbReference type="Proteomes" id="UP000708208">
    <property type="component" value="Unassembled WGS sequence"/>
</dbReference>
<organism evidence="1 2">
    <name type="scientific">Allacma fusca</name>
    <dbReference type="NCBI Taxonomy" id="39272"/>
    <lineage>
        <taxon>Eukaryota</taxon>
        <taxon>Metazoa</taxon>
        <taxon>Ecdysozoa</taxon>
        <taxon>Arthropoda</taxon>
        <taxon>Hexapoda</taxon>
        <taxon>Collembola</taxon>
        <taxon>Symphypleona</taxon>
        <taxon>Sminthuridae</taxon>
        <taxon>Allacma</taxon>
    </lineage>
</organism>
<name>A0A8J2KJG1_9HEXA</name>
<evidence type="ECO:0000313" key="1">
    <source>
        <dbReference type="EMBL" id="CAG7819166.1"/>
    </source>
</evidence>
<proteinExistence type="predicted"/>
<comment type="caution">
    <text evidence="1">The sequence shown here is derived from an EMBL/GenBank/DDBJ whole genome shotgun (WGS) entry which is preliminary data.</text>
</comment>
<protein>
    <submittedName>
        <fullName evidence="1">Uncharacterized protein</fullName>
    </submittedName>
</protein>
<sequence>MLEVFTKNLQKNFRSYARFSFCLIVAISVELFSNWRILPQRNVPILRNVVSMNFRTLCVFRHGIPDGFKISEFLPALRNVTLDASNLTYEMYERVHSMDFGQVMPSVRKLEIHRSYINNKRFMEHLSAIFPEFYQDLKLESSKDLQEFERNQQKCYPI</sequence>
<evidence type="ECO:0000313" key="2">
    <source>
        <dbReference type="Proteomes" id="UP000708208"/>
    </source>
</evidence>
<dbReference type="EMBL" id="CAJVCH010441014">
    <property type="protein sequence ID" value="CAG7819166.1"/>
    <property type="molecule type" value="Genomic_DNA"/>
</dbReference>
<gene>
    <name evidence="1" type="ORF">AFUS01_LOCUS29629</name>
</gene>
<reference evidence="1" key="1">
    <citation type="submission" date="2021-06" db="EMBL/GenBank/DDBJ databases">
        <authorList>
            <person name="Hodson N. C."/>
            <person name="Mongue J. A."/>
            <person name="Jaron S. K."/>
        </authorList>
    </citation>
    <scope>NUCLEOTIDE SEQUENCE</scope>
</reference>
<keyword evidence="2" id="KW-1185">Reference proteome</keyword>
<accession>A0A8J2KJG1</accession>